<keyword evidence="6" id="KW-0496">Mitochondrion</keyword>
<gene>
    <name evidence="9" type="ORF">B0T25DRAFT_232467</name>
</gene>
<comment type="subcellular location">
    <subcellularLocation>
        <location evidence="2">Endoplasmic reticulum</location>
    </subcellularLocation>
    <subcellularLocation>
        <location evidence="3">Membrane</location>
    </subcellularLocation>
    <subcellularLocation>
        <location evidence="1">Mitochondrion</location>
    </subcellularLocation>
</comment>
<protein>
    <submittedName>
        <fullName evidence="9">Alpha/Beta hydrolase protein</fullName>
    </submittedName>
</protein>
<dbReference type="GO" id="GO:0005783">
    <property type="term" value="C:endoplasmic reticulum"/>
    <property type="evidence" value="ECO:0007669"/>
    <property type="project" value="UniProtKB-SubCell"/>
</dbReference>
<dbReference type="PANTHER" id="PTHR48182:SF2">
    <property type="entry name" value="PROTEIN SERAC1"/>
    <property type="match status" value="1"/>
</dbReference>
<keyword evidence="9" id="KW-0378">Hydrolase</keyword>
<dbReference type="Gene3D" id="3.40.50.1820">
    <property type="entry name" value="alpha/beta hydrolase"/>
    <property type="match status" value="1"/>
</dbReference>
<evidence type="ECO:0000256" key="3">
    <source>
        <dbReference type="ARBA" id="ARBA00004370"/>
    </source>
</evidence>
<keyword evidence="5" id="KW-0256">Endoplasmic reticulum</keyword>
<accession>A0AAJ0HDS1</accession>
<dbReference type="GO" id="GO:0016020">
    <property type="term" value="C:membrane"/>
    <property type="evidence" value="ECO:0007669"/>
    <property type="project" value="UniProtKB-SubCell"/>
</dbReference>
<reference evidence="9" key="1">
    <citation type="journal article" date="2023" name="Mol. Phylogenet. Evol.">
        <title>Genome-scale phylogeny and comparative genomics of the fungal order Sordariales.</title>
        <authorList>
            <person name="Hensen N."/>
            <person name="Bonometti L."/>
            <person name="Westerberg I."/>
            <person name="Brannstrom I.O."/>
            <person name="Guillou S."/>
            <person name="Cros-Aarteil S."/>
            <person name="Calhoun S."/>
            <person name="Haridas S."/>
            <person name="Kuo A."/>
            <person name="Mondo S."/>
            <person name="Pangilinan J."/>
            <person name="Riley R."/>
            <person name="LaButti K."/>
            <person name="Andreopoulos B."/>
            <person name="Lipzen A."/>
            <person name="Chen C."/>
            <person name="Yan M."/>
            <person name="Daum C."/>
            <person name="Ng V."/>
            <person name="Clum A."/>
            <person name="Steindorff A."/>
            <person name="Ohm R.A."/>
            <person name="Martin F."/>
            <person name="Silar P."/>
            <person name="Natvig D.O."/>
            <person name="Lalanne C."/>
            <person name="Gautier V."/>
            <person name="Ament-Velasquez S.L."/>
            <person name="Kruys A."/>
            <person name="Hutchinson M.I."/>
            <person name="Powell A.J."/>
            <person name="Barry K."/>
            <person name="Miller A.N."/>
            <person name="Grigoriev I.V."/>
            <person name="Debuchy R."/>
            <person name="Gladieux P."/>
            <person name="Hiltunen Thoren M."/>
            <person name="Johannesson H."/>
        </authorList>
    </citation>
    <scope>NUCLEOTIDE SEQUENCE</scope>
    <source>
        <strain evidence="9">CBS 955.72</strain>
    </source>
</reference>
<feature type="domain" description="DUF676" evidence="8">
    <location>
        <begin position="76"/>
        <end position="203"/>
    </location>
</feature>
<evidence type="ECO:0000313" key="9">
    <source>
        <dbReference type="EMBL" id="KAK3349002.1"/>
    </source>
</evidence>
<dbReference type="GO" id="GO:0016787">
    <property type="term" value="F:hydrolase activity"/>
    <property type="evidence" value="ECO:0007669"/>
    <property type="project" value="UniProtKB-KW"/>
</dbReference>
<sequence length="355" mass="39699">MHILQHFSPPSHSRPIFSSNVLRSIPRALLDNRALADLIMLFGRRRDYNKGNLGLFTLPMPEPEWETKHGKPTLDVIAVHGLNGDCFRSWTHQDESQAGVKTTWLNELLPYQLPNARVMTFGYSANVLGNTSITGIRENARMLLNCLRDRREDDGDSRHPIIFLGHSLGGIIIKQALRFANNEPRYGDIAESTRGVVFFGTPHRGADAATWGNLVAGIMATAFGTRIKTSFLKVLKPNSPDLMDLSEDFRSIATRYSIASFVEEDKHSKLGRVIVGRHSAVMEVPHEEVASLPGDHSSICKFGRNDTRRFDAVWRCIRRIAQGTHTTAPPSGTLEIREICIIATQDSRRLGKEIP</sequence>
<dbReference type="Proteomes" id="UP001275084">
    <property type="component" value="Unassembled WGS sequence"/>
</dbReference>
<evidence type="ECO:0000259" key="8">
    <source>
        <dbReference type="Pfam" id="PF05057"/>
    </source>
</evidence>
<keyword evidence="7" id="KW-0472">Membrane</keyword>
<dbReference type="PANTHER" id="PTHR48182">
    <property type="entry name" value="PROTEIN SERAC1"/>
    <property type="match status" value="1"/>
</dbReference>
<keyword evidence="10" id="KW-1185">Reference proteome</keyword>
<dbReference type="InterPro" id="IPR007751">
    <property type="entry name" value="DUF676_lipase-like"/>
</dbReference>
<evidence type="ECO:0000256" key="6">
    <source>
        <dbReference type="ARBA" id="ARBA00023128"/>
    </source>
</evidence>
<evidence type="ECO:0000313" key="10">
    <source>
        <dbReference type="Proteomes" id="UP001275084"/>
    </source>
</evidence>
<evidence type="ECO:0000256" key="7">
    <source>
        <dbReference type="ARBA" id="ARBA00023136"/>
    </source>
</evidence>
<dbReference type="Pfam" id="PF05057">
    <property type="entry name" value="DUF676"/>
    <property type="match status" value="1"/>
</dbReference>
<evidence type="ECO:0000256" key="4">
    <source>
        <dbReference type="ARBA" id="ARBA00007920"/>
    </source>
</evidence>
<dbReference type="AlphaFoldDB" id="A0AAJ0HDS1"/>
<dbReference type="GO" id="GO:0005739">
    <property type="term" value="C:mitochondrion"/>
    <property type="evidence" value="ECO:0007669"/>
    <property type="project" value="UniProtKB-SubCell"/>
</dbReference>
<dbReference type="SUPFAM" id="SSF53474">
    <property type="entry name" value="alpha/beta-Hydrolases"/>
    <property type="match status" value="1"/>
</dbReference>
<name>A0AAJ0HDS1_9PEZI</name>
<dbReference type="InterPro" id="IPR052374">
    <property type="entry name" value="SERAC1"/>
</dbReference>
<dbReference type="EMBL" id="JAUIQD010000005">
    <property type="protein sequence ID" value="KAK3349002.1"/>
    <property type="molecule type" value="Genomic_DNA"/>
</dbReference>
<reference evidence="9" key="2">
    <citation type="submission" date="2023-06" db="EMBL/GenBank/DDBJ databases">
        <authorList>
            <consortium name="Lawrence Berkeley National Laboratory"/>
            <person name="Haridas S."/>
            <person name="Hensen N."/>
            <person name="Bonometti L."/>
            <person name="Westerberg I."/>
            <person name="Brannstrom I.O."/>
            <person name="Guillou S."/>
            <person name="Cros-Aarteil S."/>
            <person name="Calhoun S."/>
            <person name="Kuo A."/>
            <person name="Mondo S."/>
            <person name="Pangilinan J."/>
            <person name="Riley R."/>
            <person name="Labutti K."/>
            <person name="Andreopoulos B."/>
            <person name="Lipzen A."/>
            <person name="Chen C."/>
            <person name="Yanf M."/>
            <person name="Daum C."/>
            <person name="Ng V."/>
            <person name="Clum A."/>
            <person name="Steindorff A."/>
            <person name="Ohm R."/>
            <person name="Martin F."/>
            <person name="Silar P."/>
            <person name="Natvig D."/>
            <person name="Lalanne C."/>
            <person name="Gautier V."/>
            <person name="Ament-Velasquez S.L."/>
            <person name="Kruys A."/>
            <person name="Hutchinson M.I."/>
            <person name="Powell A.J."/>
            <person name="Barry K."/>
            <person name="Miller A.N."/>
            <person name="Grigoriev I.V."/>
            <person name="Debuchy R."/>
            <person name="Gladieux P."/>
            <person name="Thoren M.H."/>
            <person name="Johannesson H."/>
        </authorList>
    </citation>
    <scope>NUCLEOTIDE SEQUENCE</scope>
    <source>
        <strain evidence="9">CBS 955.72</strain>
    </source>
</reference>
<proteinExistence type="inferred from homology"/>
<evidence type="ECO:0000256" key="5">
    <source>
        <dbReference type="ARBA" id="ARBA00022824"/>
    </source>
</evidence>
<dbReference type="InterPro" id="IPR029058">
    <property type="entry name" value="AB_hydrolase_fold"/>
</dbReference>
<organism evidence="9 10">
    <name type="scientific">Lasiosphaeria hispida</name>
    <dbReference type="NCBI Taxonomy" id="260671"/>
    <lineage>
        <taxon>Eukaryota</taxon>
        <taxon>Fungi</taxon>
        <taxon>Dikarya</taxon>
        <taxon>Ascomycota</taxon>
        <taxon>Pezizomycotina</taxon>
        <taxon>Sordariomycetes</taxon>
        <taxon>Sordariomycetidae</taxon>
        <taxon>Sordariales</taxon>
        <taxon>Lasiosphaeriaceae</taxon>
        <taxon>Lasiosphaeria</taxon>
    </lineage>
</organism>
<evidence type="ECO:0000256" key="1">
    <source>
        <dbReference type="ARBA" id="ARBA00004173"/>
    </source>
</evidence>
<comment type="similarity">
    <text evidence="4">Belongs to the putative lipase ROG1 family.</text>
</comment>
<evidence type="ECO:0000256" key="2">
    <source>
        <dbReference type="ARBA" id="ARBA00004240"/>
    </source>
</evidence>
<comment type="caution">
    <text evidence="9">The sequence shown here is derived from an EMBL/GenBank/DDBJ whole genome shotgun (WGS) entry which is preliminary data.</text>
</comment>